<evidence type="ECO:0000313" key="6">
    <source>
        <dbReference type="Proteomes" id="UP000825935"/>
    </source>
</evidence>
<dbReference type="SUPFAM" id="SSF81301">
    <property type="entry name" value="Nucleotidyltransferase"/>
    <property type="match status" value="1"/>
</dbReference>
<feature type="domain" description="Poly(A) RNA polymerase mitochondrial-like central palm" evidence="4">
    <location>
        <begin position="4"/>
        <end position="120"/>
    </location>
</feature>
<dbReference type="EMBL" id="CM035409">
    <property type="protein sequence ID" value="KAH7438109.1"/>
    <property type="molecule type" value="Genomic_DNA"/>
</dbReference>
<dbReference type="Pfam" id="PF22600">
    <property type="entry name" value="MTPAP-like_central"/>
    <property type="match status" value="1"/>
</dbReference>
<dbReference type="GO" id="GO:0005730">
    <property type="term" value="C:nucleolus"/>
    <property type="evidence" value="ECO:0007669"/>
    <property type="project" value="TreeGrafter"/>
</dbReference>
<gene>
    <name evidence="5" type="ORF">KP509_04G001700</name>
</gene>
<dbReference type="GO" id="GO:0003729">
    <property type="term" value="F:mRNA binding"/>
    <property type="evidence" value="ECO:0007669"/>
    <property type="project" value="TreeGrafter"/>
</dbReference>
<dbReference type="InterPro" id="IPR043519">
    <property type="entry name" value="NT_sf"/>
</dbReference>
<evidence type="ECO:0000313" key="5">
    <source>
        <dbReference type="EMBL" id="KAH7438109.1"/>
    </source>
</evidence>
<accession>A0A8T2V1L0</accession>
<dbReference type="Gene3D" id="1.10.1410.10">
    <property type="match status" value="1"/>
</dbReference>
<dbReference type="InterPro" id="IPR002058">
    <property type="entry name" value="PAP_assoc"/>
</dbReference>
<dbReference type="PANTHER" id="PTHR23092">
    <property type="entry name" value="POLY(A) RNA POLYMERASE"/>
    <property type="match status" value="1"/>
</dbReference>
<dbReference type="PANTHER" id="PTHR23092:SF15">
    <property type="entry name" value="INACTIVE NON-CANONICAL POLY(A) RNA POLYMERASE PROTEIN TRF4-2-RELATED"/>
    <property type="match status" value="1"/>
</dbReference>
<reference evidence="5" key="1">
    <citation type="submission" date="2021-08" db="EMBL/GenBank/DDBJ databases">
        <title>WGS assembly of Ceratopteris richardii.</title>
        <authorList>
            <person name="Marchant D.B."/>
            <person name="Chen G."/>
            <person name="Jenkins J."/>
            <person name="Shu S."/>
            <person name="Leebens-Mack J."/>
            <person name="Grimwood J."/>
            <person name="Schmutz J."/>
            <person name="Soltis P."/>
            <person name="Soltis D."/>
            <person name="Chen Z.-H."/>
        </authorList>
    </citation>
    <scope>NUCLEOTIDE SEQUENCE</scope>
    <source>
        <strain evidence="5">Whitten #5841</strain>
        <tissue evidence="5">Leaf</tissue>
    </source>
</reference>
<comment type="caution">
    <text evidence="5">The sequence shown here is derived from an EMBL/GenBank/DDBJ whole genome shotgun (WGS) entry which is preliminary data.</text>
</comment>
<evidence type="ECO:0000259" key="3">
    <source>
        <dbReference type="Pfam" id="PF03828"/>
    </source>
</evidence>
<dbReference type="Proteomes" id="UP000825935">
    <property type="component" value="Chromosome 4"/>
</dbReference>
<dbReference type="SUPFAM" id="SSF81631">
    <property type="entry name" value="PAP/OAS1 substrate-binding domain"/>
    <property type="match status" value="1"/>
</dbReference>
<proteinExistence type="predicted"/>
<protein>
    <submittedName>
        <fullName evidence="5">Uncharacterized protein</fullName>
    </submittedName>
</protein>
<dbReference type="GO" id="GO:1990817">
    <property type="term" value="F:poly(A) RNA polymerase activity"/>
    <property type="evidence" value="ECO:0007669"/>
    <property type="project" value="InterPro"/>
</dbReference>
<feature type="domain" description="PAP-associated" evidence="3">
    <location>
        <begin position="195"/>
        <end position="252"/>
    </location>
</feature>
<dbReference type="InterPro" id="IPR045862">
    <property type="entry name" value="Trf4-like"/>
</dbReference>
<evidence type="ECO:0000259" key="4">
    <source>
        <dbReference type="Pfam" id="PF22600"/>
    </source>
</evidence>
<dbReference type="GO" id="GO:0046872">
    <property type="term" value="F:metal ion binding"/>
    <property type="evidence" value="ECO:0007669"/>
    <property type="project" value="UniProtKB-KW"/>
</dbReference>
<name>A0A8T2V1L0_CERRI</name>
<dbReference type="InterPro" id="IPR054708">
    <property type="entry name" value="MTPAP-like_central"/>
</dbReference>
<dbReference type="OrthoDB" id="273917at2759"/>
<dbReference type="GO" id="GO:0043634">
    <property type="term" value="P:polyadenylation-dependent ncRNA catabolic process"/>
    <property type="evidence" value="ECO:0007669"/>
    <property type="project" value="TreeGrafter"/>
</dbReference>
<evidence type="ECO:0000256" key="2">
    <source>
        <dbReference type="ARBA" id="ARBA00022842"/>
    </source>
</evidence>
<dbReference type="Pfam" id="PF03828">
    <property type="entry name" value="PAP_assoc"/>
    <property type="match status" value="1"/>
</dbReference>
<evidence type="ECO:0000256" key="1">
    <source>
        <dbReference type="ARBA" id="ARBA00022723"/>
    </source>
</evidence>
<keyword evidence="6" id="KW-1185">Reference proteome</keyword>
<sequence length="299" mass="33717">MVKLHREIQSFYERAKPKESDDAIRKQALHRVKLVILGVWPFSDVKVYGSFATGLYLPKVSDVDVAILGDGLGNSGHFRTLSAALRSSGITKYVEHVGRARVPILKFKEHQSGIQFDNRFGLNQQLRAAELISDVRASYPCFAPLYLLLKAYLDEKNLNEVYGSGGINSYTLFVMLYILLQVHPDGSQTLSESGLGYLWASFLQFYGRSLNVQDYGVSCARGAHFFLMAHRNFKVPLQPYLLAVEDPFLPGNDIGKASFNFRKIQSAFMKTFDLLILSHVQKGSAFLFRQAFPWLATNF</sequence>
<keyword evidence="1" id="KW-0479">Metal-binding</keyword>
<dbReference type="Gene3D" id="3.30.460.10">
    <property type="entry name" value="Beta Polymerase, domain 2"/>
    <property type="match status" value="1"/>
</dbReference>
<dbReference type="GO" id="GO:0031499">
    <property type="term" value="C:TRAMP complex"/>
    <property type="evidence" value="ECO:0007669"/>
    <property type="project" value="TreeGrafter"/>
</dbReference>
<dbReference type="GO" id="GO:0031123">
    <property type="term" value="P:RNA 3'-end processing"/>
    <property type="evidence" value="ECO:0007669"/>
    <property type="project" value="TreeGrafter"/>
</dbReference>
<keyword evidence="2" id="KW-0460">Magnesium</keyword>
<organism evidence="5 6">
    <name type="scientific">Ceratopteris richardii</name>
    <name type="common">Triangle waterfern</name>
    <dbReference type="NCBI Taxonomy" id="49495"/>
    <lineage>
        <taxon>Eukaryota</taxon>
        <taxon>Viridiplantae</taxon>
        <taxon>Streptophyta</taxon>
        <taxon>Embryophyta</taxon>
        <taxon>Tracheophyta</taxon>
        <taxon>Polypodiopsida</taxon>
        <taxon>Polypodiidae</taxon>
        <taxon>Polypodiales</taxon>
        <taxon>Pteridineae</taxon>
        <taxon>Pteridaceae</taxon>
        <taxon>Parkerioideae</taxon>
        <taxon>Ceratopteris</taxon>
    </lineage>
</organism>
<dbReference type="CDD" id="cd05402">
    <property type="entry name" value="NT_PAP_TUTase"/>
    <property type="match status" value="1"/>
</dbReference>
<dbReference type="AlphaFoldDB" id="A0A8T2V1L0"/>